<reference evidence="4" key="1">
    <citation type="submission" date="2017-09" db="EMBL/GenBank/DDBJ databases">
        <authorList>
            <person name="Regsiter A."/>
            <person name="William W."/>
        </authorList>
    </citation>
    <scope>NUCLEOTIDE SEQUENCE [LARGE SCALE GENOMIC DNA]</scope>
    <source>
        <strain evidence="4">500-1</strain>
    </source>
</reference>
<dbReference type="InterPro" id="IPR010090">
    <property type="entry name" value="Phage_tape_meas"/>
</dbReference>
<proteinExistence type="predicted"/>
<gene>
    <name evidence="3" type="ORF">DPRO_3614</name>
</gene>
<organism evidence="3 4">
    <name type="scientific">Pseudodesulfovibrio profundus</name>
    <dbReference type="NCBI Taxonomy" id="57320"/>
    <lineage>
        <taxon>Bacteria</taxon>
        <taxon>Pseudomonadati</taxon>
        <taxon>Thermodesulfobacteriota</taxon>
        <taxon>Desulfovibrionia</taxon>
        <taxon>Desulfovibrionales</taxon>
        <taxon>Desulfovibrionaceae</taxon>
    </lineage>
</organism>
<feature type="transmembrane region" description="Helical" evidence="1">
    <location>
        <begin position="449"/>
        <end position="471"/>
    </location>
</feature>
<keyword evidence="1" id="KW-0812">Transmembrane</keyword>
<keyword evidence="4" id="KW-1185">Reference proteome</keyword>
<dbReference type="NCBIfam" id="TIGR01760">
    <property type="entry name" value="tape_meas_TP901"/>
    <property type="match status" value="1"/>
</dbReference>
<dbReference type="RefSeq" id="WP_097013236.1">
    <property type="nucleotide sequence ID" value="NZ_LT907975.1"/>
</dbReference>
<accession>A0A2C8FDB6</accession>
<evidence type="ECO:0000256" key="1">
    <source>
        <dbReference type="SAM" id="Phobius"/>
    </source>
</evidence>
<dbReference type="Proteomes" id="UP000219215">
    <property type="component" value="Chromosome DPRO"/>
</dbReference>
<name>A0A2C8FDB6_9BACT</name>
<evidence type="ECO:0000313" key="4">
    <source>
        <dbReference type="Proteomes" id="UP000219215"/>
    </source>
</evidence>
<sequence length="586" mass="61846">MSNKLQKLMFSINLIDRVSAPVAKVQKHLSGMAAASERAFTQVGTGAAGIAGAGLSFMGLINPAEQLRQAMGEVASLGVEDSTLKGLSDQALQYSIKYGRAADGFVRSAYDIQSAISGLQGNELAVFTNAGNVLATATKSDAGTITNYMGTMYGIFQKEADKMGKGAWVEQLAGQTATAVKMFKTTGSEMSAAFTSVGANATAVGINAVEQMAVLGKLQATMSGSEAGTKYKSFLAGVGQAQEKLGLSFVDSQGHMLPILDILEKIQGKFGNAKKLADSDLLKQAFGSEEASSLLKLLMQDTNGLKASMDSIGQVKGMEAASEMASHMVTPLQRIWQGVLGITTALGLGLNPALDPLINGMANAAATMTAWMGKYQNITRWIGYGVLAVFSMTAALGTLSVVMGLSKLGMIGLAPAISAARWALALFTKQGLIAKGVMWLLNTAFWANPAVWLVAALVGLVAAVGAVIYWWDDLKAAFLDTSWGKGIMQIIDWLLKGFGMLSDNIGWVVDKVGGFFGFGEDETISSPSLDSGRKMDAVPGGMTTHIANTVAKNRSDSRTIGKQENHFHTNMSNQELEERVWLLGGR</sequence>
<evidence type="ECO:0000259" key="2">
    <source>
        <dbReference type="Pfam" id="PF10145"/>
    </source>
</evidence>
<feature type="domain" description="Phage tail tape measure protein" evidence="2">
    <location>
        <begin position="88"/>
        <end position="287"/>
    </location>
</feature>
<keyword evidence="1" id="KW-0472">Membrane</keyword>
<protein>
    <recommendedName>
        <fullName evidence="2">Phage tail tape measure protein domain-containing protein</fullName>
    </recommendedName>
</protein>
<dbReference type="EMBL" id="LT907975">
    <property type="protein sequence ID" value="SOB60530.1"/>
    <property type="molecule type" value="Genomic_DNA"/>
</dbReference>
<dbReference type="Pfam" id="PF10145">
    <property type="entry name" value="PhageMin_Tail"/>
    <property type="match status" value="1"/>
</dbReference>
<dbReference type="OrthoDB" id="9780715at2"/>
<evidence type="ECO:0000313" key="3">
    <source>
        <dbReference type="EMBL" id="SOB60530.1"/>
    </source>
</evidence>
<keyword evidence="1" id="KW-1133">Transmembrane helix</keyword>
<dbReference type="KEGG" id="pprf:DPRO_3614"/>
<feature type="transmembrane region" description="Helical" evidence="1">
    <location>
        <begin position="381"/>
        <end position="402"/>
    </location>
</feature>
<dbReference type="AlphaFoldDB" id="A0A2C8FDB6"/>